<keyword evidence="1" id="KW-0812">Transmembrane</keyword>
<reference evidence="2 3" key="1">
    <citation type="submission" date="2019-09" db="EMBL/GenBank/DDBJ databases">
        <title>H2 Metabolism Revealed by Metagenomic Analysis in Subglacial Sediment of East Antarctica.</title>
        <authorList>
            <person name="Yang Z."/>
            <person name="Zhang Y."/>
            <person name="Lv Y."/>
            <person name="Yan W."/>
            <person name="Xiao X."/>
            <person name="Sun B."/>
            <person name="Ma H."/>
        </authorList>
    </citation>
    <scope>NUCLEOTIDE SEQUENCE [LARGE SCALE GENOMIC DNA]</scope>
    <source>
        <strain evidence="2">Bin2_2</strain>
    </source>
</reference>
<evidence type="ECO:0008006" key="4">
    <source>
        <dbReference type="Google" id="ProtNLM"/>
    </source>
</evidence>
<keyword evidence="1" id="KW-0472">Membrane</keyword>
<evidence type="ECO:0000313" key="2">
    <source>
        <dbReference type="EMBL" id="NDP49147.1"/>
    </source>
</evidence>
<name>A0A7C9TCP1_9PROT</name>
<accession>A0A7C9TCP1</accession>
<feature type="transmembrane region" description="Helical" evidence="1">
    <location>
        <begin position="21"/>
        <end position="40"/>
    </location>
</feature>
<evidence type="ECO:0000256" key="1">
    <source>
        <dbReference type="SAM" id="Phobius"/>
    </source>
</evidence>
<proteinExistence type="predicted"/>
<gene>
    <name evidence="2" type="ORF">GZ085_12325</name>
</gene>
<feature type="transmembrane region" description="Helical" evidence="1">
    <location>
        <begin position="46"/>
        <end position="65"/>
    </location>
</feature>
<protein>
    <recommendedName>
        <fullName evidence="4">SulP family inorganic anion transporter</fullName>
    </recommendedName>
</protein>
<evidence type="ECO:0000313" key="3">
    <source>
        <dbReference type="Proteomes" id="UP000483432"/>
    </source>
</evidence>
<comment type="caution">
    <text evidence="2">The sequence shown here is derived from an EMBL/GenBank/DDBJ whole genome shotgun (WGS) entry which is preliminary data.</text>
</comment>
<dbReference type="AlphaFoldDB" id="A0A7C9TCP1"/>
<sequence>MQTEDKPRNGLAGLKHWRHGLGAGLQVALASLPFSLGIAVASRVPLLTGVISSGALSGGLCLRYVPIVI</sequence>
<dbReference type="EMBL" id="JAAFGW010000217">
    <property type="protein sequence ID" value="NDP49147.1"/>
    <property type="molecule type" value="Genomic_DNA"/>
</dbReference>
<organism evidence="2 3">
    <name type="scientific">Sulfuriferula multivorans</name>
    <dbReference type="NCBI Taxonomy" id="1559896"/>
    <lineage>
        <taxon>Bacteria</taxon>
        <taxon>Pseudomonadati</taxon>
        <taxon>Pseudomonadota</taxon>
        <taxon>Betaproteobacteria</taxon>
        <taxon>Nitrosomonadales</taxon>
        <taxon>Sulfuricellaceae</taxon>
        <taxon>Sulfuriferula</taxon>
    </lineage>
</organism>
<dbReference type="Proteomes" id="UP000483432">
    <property type="component" value="Unassembled WGS sequence"/>
</dbReference>
<keyword evidence="1" id="KW-1133">Transmembrane helix</keyword>